<protein>
    <submittedName>
        <fullName evidence="10">Myocyte-specific enhancer factor 2D isoform X3</fullName>
    </submittedName>
</protein>
<dbReference type="GO" id="GO:0045944">
    <property type="term" value="P:positive regulation of transcription by RNA polymerase II"/>
    <property type="evidence" value="ECO:0007669"/>
    <property type="project" value="InterPro"/>
</dbReference>
<dbReference type="GO" id="GO:0005634">
    <property type="term" value="C:nucleus"/>
    <property type="evidence" value="ECO:0007669"/>
    <property type="project" value="UniProtKB-SubCell"/>
</dbReference>
<evidence type="ECO:0000256" key="2">
    <source>
        <dbReference type="ARBA" id="ARBA00023015"/>
    </source>
</evidence>
<dbReference type="RefSeq" id="XP_026541566.1">
    <property type="nucleotide sequence ID" value="XM_026685781.1"/>
</dbReference>
<dbReference type="InterPro" id="IPR036879">
    <property type="entry name" value="TF_MADSbox_sf"/>
</dbReference>
<evidence type="ECO:0000256" key="1">
    <source>
        <dbReference type="ARBA" id="ARBA00004123"/>
    </source>
</evidence>
<evidence type="ECO:0000256" key="6">
    <source>
        <dbReference type="ARBA" id="ARBA00023242"/>
    </source>
</evidence>
<feature type="domain" description="MADS-box" evidence="8">
    <location>
        <begin position="1"/>
        <end position="61"/>
    </location>
</feature>
<dbReference type="InterPro" id="IPR033896">
    <property type="entry name" value="MEF2-like_N"/>
</dbReference>
<evidence type="ECO:0000256" key="4">
    <source>
        <dbReference type="ARBA" id="ARBA00023159"/>
    </source>
</evidence>
<dbReference type="GO" id="GO:0000978">
    <property type="term" value="F:RNA polymerase II cis-regulatory region sequence-specific DNA binding"/>
    <property type="evidence" value="ECO:0007669"/>
    <property type="project" value="TreeGrafter"/>
</dbReference>
<keyword evidence="5" id="KW-0804">Transcription</keyword>
<dbReference type="CTD" id="4209"/>
<dbReference type="PANTHER" id="PTHR11945:SF383">
    <property type="entry name" value="MYOCYTE-SPECIFIC ENHANCER FACTOR 2B"/>
    <property type="match status" value="1"/>
</dbReference>
<dbReference type="PROSITE" id="PS50066">
    <property type="entry name" value="MADS_BOX_2"/>
    <property type="match status" value="1"/>
</dbReference>
<name>A0A6J1VEI4_9SAUR</name>
<dbReference type="GO" id="GO:0046983">
    <property type="term" value="F:protein dimerization activity"/>
    <property type="evidence" value="ECO:0007669"/>
    <property type="project" value="InterPro"/>
</dbReference>
<dbReference type="Gene3D" id="3.40.1810.10">
    <property type="entry name" value="Transcription factor, MADS-box"/>
    <property type="match status" value="1"/>
</dbReference>
<evidence type="ECO:0000313" key="10">
    <source>
        <dbReference type="RefSeq" id="XP_026541566.1"/>
    </source>
</evidence>
<dbReference type="SMART" id="SM00432">
    <property type="entry name" value="MADS"/>
    <property type="match status" value="1"/>
</dbReference>
<dbReference type="Pfam" id="PF00319">
    <property type="entry name" value="SRF-TF"/>
    <property type="match status" value="1"/>
</dbReference>
<dbReference type="Proteomes" id="UP000504612">
    <property type="component" value="Unplaced"/>
</dbReference>
<dbReference type="GO" id="GO:0042826">
    <property type="term" value="F:histone deacetylase binding"/>
    <property type="evidence" value="ECO:0007669"/>
    <property type="project" value="TreeGrafter"/>
</dbReference>
<evidence type="ECO:0000313" key="9">
    <source>
        <dbReference type="Proteomes" id="UP000504612"/>
    </source>
</evidence>
<dbReference type="SUPFAM" id="SSF55455">
    <property type="entry name" value="SRF-like"/>
    <property type="match status" value="1"/>
</dbReference>
<dbReference type="InterPro" id="IPR022102">
    <property type="entry name" value="HJURP_C"/>
</dbReference>
<dbReference type="PRINTS" id="PR00404">
    <property type="entry name" value="MADSDOMAIN"/>
</dbReference>
<organism evidence="9 10">
    <name type="scientific">Notechis scutatus</name>
    <name type="common">mainland tiger snake</name>
    <dbReference type="NCBI Taxonomy" id="8663"/>
    <lineage>
        <taxon>Eukaryota</taxon>
        <taxon>Metazoa</taxon>
        <taxon>Chordata</taxon>
        <taxon>Craniata</taxon>
        <taxon>Vertebrata</taxon>
        <taxon>Euteleostomi</taxon>
        <taxon>Lepidosauria</taxon>
        <taxon>Squamata</taxon>
        <taxon>Bifurcata</taxon>
        <taxon>Unidentata</taxon>
        <taxon>Episquamata</taxon>
        <taxon>Toxicofera</taxon>
        <taxon>Serpentes</taxon>
        <taxon>Colubroidea</taxon>
        <taxon>Elapidae</taxon>
        <taxon>Hydrophiinae</taxon>
        <taxon>Notechis</taxon>
    </lineage>
</organism>
<dbReference type="PANTHER" id="PTHR11945">
    <property type="entry name" value="MADS BOX PROTEIN"/>
    <property type="match status" value="1"/>
</dbReference>
<dbReference type="GO" id="GO:0007507">
    <property type="term" value="P:heart development"/>
    <property type="evidence" value="ECO:0007669"/>
    <property type="project" value="TreeGrafter"/>
</dbReference>
<dbReference type="AlphaFoldDB" id="A0A6J1VEI4"/>
<dbReference type="GeneID" id="113424181"/>
<feature type="region of interest" description="Disordered" evidence="7">
    <location>
        <begin position="227"/>
        <end position="262"/>
    </location>
</feature>
<dbReference type="GO" id="GO:0030154">
    <property type="term" value="P:cell differentiation"/>
    <property type="evidence" value="ECO:0007669"/>
    <property type="project" value="TreeGrafter"/>
</dbReference>
<feature type="compositionally biased region" description="Polar residues" evidence="7">
    <location>
        <begin position="179"/>
        <end position="191"/>
    </location>
</feature>
<dbReference type="GO" id="GO:0000981">
    <property type="term" value="F:DNA-binding transcription factor activity, RNA polymerase II-specific"/>
    <property type="evidence" value="ECO:0007669"/>
    <property type="project" value="TreeGrafter"/>
</dbReference>
<keyword evidence="9" id="KW-1185">Reference proteome</keyword>
<evidence type="ECO:0000256" key="7">
    <source>
        <dbReference type="SAM" id="MobiDB-lite"/>
    </source>
</evidence>
<dbReference type="FunFam" id="3.40.1810.10:FF:000001">
    <property type="entry name" value="Myocyte-specific enhancer factor 2A homolog"/>
    <property type="match status" value="1"/>
</dbReference>
<keyword evidence="3" id="KW-0238">DNA-binding</keyword>
<keyword evidence="4" id="KW-0010">Activator</keyword>
<proteinExistence type="predicted"/>
<reference evidence="10" key="1">
    <citation type="submission" date="2025-08" db="UniProtKB">
        <authorList>
            <consortium name="RefSeq"/>
        </authorList>
    </citation>
    <scope>IDENTIFICATION</scope>
</reference>
<dbReference type="InterPro" id="IPR002100">
    <property type="entry name" value="TF_MADSbox"/>
</dbReference>
<keyword evidence="2" id="KW-0805">Transcription regulation</keyword>
<accession>A0A6J1VEI4</accession>
<evidence type="ECO:0000256" key="5">
    <source>
        <dbReference type="ARBA" id="ARBA00023163"/>
    </source>
</evidence>
<dbReference type="Pfam" id="PF12347">
    <property type="entry name" value="HJURP_C"/>
    <property type="match status" value="1"/>
</dbReference>
<evidence type="ECO:0000259" key="8">
    <source>
        <dbReference type="PROSITE" id="PS50066"/>
    </source>
</evidence>
<evidence type="ECO:0000256" key="3">
    <source>
        <dbReference type="ARBA" id="ARBA00023125"/>
    </source>
</evidence>
<keyword evidence="6" id="KW-0539">Nucleus</keyword>
<sequence length="371" mass="40303">MGRKKIQIQRITDERNRQVTFTKRKFGLMKKAYELSVLCDCEIALIIFNHSNKLFQYASTDMDKVLLKYTEYNEPHESRTNADIIEALNKKHREGESADGEDIFTLTPQTEEKYKKIDEEFDKMMQTYRLTSSVPAPNFAMPVTVPVTNQSALPFSSPGGSLVTPSLVTSSLTDPRLLSPQQPALQRNTVSPALPQRPASAGAMLGGELGNTNGACPSPVGNGYGSARASPNLLPVSNGSSLGKAKSPPPPPQHMVSNLRKPDLRVITSQGGKGLMQHLNTQRLLVSQATHSLTTPVVSVATPSLLTQGLPFSAMPTAYNTDYQLSSAELSSLPAFSSPTNLSLGSLSAWQPQPQQLQQVQQIPVSLSNLM</sequence>
<comment type="subcellular location">
    <subcellularLocation>
        <location evidence="1">Nucleus</location>
    </subcellularLocation>
</comment>
<dbReference type="PROSITE" id="PS00350">
    <property type="entry name" value="MADS_BOX_1"/>
    <property type="match status" value="1"/>
</dbReference>
<feature type="region of interest" description="Disordered" evidence="7">
    <location>
        <begin position="173"/>
        <end position="206"/>
    </location>
</feature>
<gene>
    <name evidence="10" type="primary">MEF2D</name>
</gene>
<dbReference type="CDD" id="cd00265">
    <property type="entry name" value="MADS_MEF2_like"/>
    <property type="match status" value="1"/>
</dbReference>